<dbReference type="Proteomes" id="UP000001460">
    <property type="component" value="Unassembled WGS sequence"/>
</dbReference>
<proteinExistence type="inferred from homology"/>
<dbReference type="PANTHER" id="PTHR11592:SF78">
    <property type="entry name" value="GLUTATHIONE PEROXIDASE"/>
    <property type="match status" value="1"/>
</dbReference>
<dbReference type="PRINTS" id="PR01011">
    <property type="entry name" value="GLUTPROXDASE"/>
</dbReference>
<comment type="similarity">
    <text evidence="1 4">Belongs to the glutathione peroxidase family.</text>
</comment>
<organism evidence="5 6">
    <name type="scientific">Cryptosporidium muris (strain RN66)</name>
    <dbReference type="NCBI Taxonomy" id="441375"/>
    <lineage>
        <taxon>Eukaryota</taxon>
        <taxon>Sar</taxon>
        <taxon>Alveolata</taxon>
        <taxon>Apicomplexa</taxon>
        <taxon>Conoidasida</taxon>
        <taxon>Coccidia</taxon>
        <taxon>Eucoccidiorida</taxon>
        <taxon>Eimeriorina</taxon>
        <taxon>Cryptosporidiidae</taxon>
        <taxon>Cryptosporidium</taxon>
    </lineage>
</organism>
<protein>
    <recommendedName>
        <fullName evidence="4">Glutathione peroxidase</fullName>
    </recommendedName>
</protein>
<dbReference type="GO" id="GO:0004601">
    <property type="term" value="F:peroxidase activity"/>
    <property type="evidence" value="ECO:0007669"/>
    <property type="project" value="UniProtKB-KW"/>
</dbReference>
<dbReference type="PANTHER" id="PTHR11592">
    <property type="entry name" value="GLUTATHIONE PEROXIDASE"/>
    <property type="match status" value="1"/>
</dbReference>
<keyword evidence="3 4" id="KW-0560">Oxidoreductase</keyword>
<dbReference type="GO" id="GO:0034599">
    <property type="term" value="P:cellular response to oxidative stress"/>
    <property type="evidence" value="ECO:0007669"/>
    <property type="project" value="TreeGrafter"/>
</dbReference>
<gene>
    <name evidence="5" type="ORF">CMU_038280</name>
</gene>
<evidence type="ECO:0000256" key="2">
    <source>
        <dbReference type="ARBA" id="ARBA00022559"/>
    </source>
</evidence>
<evidence type="ECO:0000313" key="5">
    <source>
        <dbReference type="EMBL" id="EEA04762.1"/>
    </source>
</evidence>
<keyword evidence="6" id="KW-1185">Reference proteome</keyword>
<dbReference type="SUPFAM" id="SSF52833">
    <property type="entry name" value="Thioredoxin-like"/>
    <property type="match status" value="1"/>
</dbReference>
<sequence>MGNFIYPRTAANISPDKSFYDYTLKTLEGELYPLSSLKGKVVMITNVASKCGYSYKYYNQMVRMHSVFAPFGFEILAIPSREFLRQEYLDPKDIRKAINSFNVEFPVMELSNVNGENALDLINFLKFNTPELYDRNKNELKAISWNFSRFLVNKSGQVVAFRTTTTSPEELIPKIAELLNVKNYQELLDKYDQDYPQTIEYQADTCSLN</sequence>
<keyword evidence="2 4" id="KW-0575">Peroxidase</keyword>
<dbReference type="EMBL" id="DS989726">
    <property type="protein sequence ID" value="EEA04762.1"/>
    <property type="molecule type" value="Genomic_DNA"/>
</dbReference>
<evidence type="ECO:0000256" key="1">
    <source>
        <dbReference type="ARBA" id="ARBA00006926"/>
    </source>
</evidence>
<dbReference type="AlphaFoldDB" id="B6A971"/>
<dbReference type="Pfam" id="PF00255">
    <property type="entry name" value="GSHPx"/>
    <property type="match status" value="1"/>
</dbReference>
<dbReference type="OMA" id="HRYDISW"/>
<reference evidence="5" key="1">
    <citation type="submission" date="2008-06" db="EMBL/GenBank/DDBJ databases">
        <authorList>
            <person name="Lorenzi H."/>
            <person name="Inman J."/>
            <person name="Miller J."/>
            <person name="Schobel S."/>
            <person name="Amedeo P."/>
            <person name="Caler E.V."/>
            <person name="da Silva J."/>
        </authorList>
    </citation>
    <scope>NUCLEOTIDE SEQUENCE [LARGE SCALE GENOMIC DNA]</scope>
    <source>
        <strain evidence="5">RN66</strain>
    </source>
</reference>
<dbReference type="CDD" id="cd00340">
    <property type="entry name" value="GSH_Peroxidase"/>
    <property type="match status" value="1"/>
</dbReference>
<evidence type="ECO:0000256" key="4">
    <source>
        <dbReference type="RuleBase" id="RU000499"/>
    </source>
</evidence>
<dbReference type="STRING" id="441375.B6A971"/>
<evidence type="ECO:0000313" key="6">
    <source>
        <dbReference type="Proteomes" id="UP000001460"/>
    </source>
</evidence>
<accession>B6A971</accession>
<dbReference type="eggNOG" id="KOG1651">
    <property type="taxonomic scope" value="Eukaryota"/>
</dbReference>
<dbReference type="OrthoDB" id="446890at2759"/>
<dbReference type="VEuPathDB" id="CryptoDB:CMU_038280"/>
<dbReference type="RefSeq" id="XP_002139111.1">
    <property type="nucleotide sequence ID" value="XM_002139075.1"/>
</dbReference>
<dbReference type="GeneID" id="6994617"/>
<name>B6A971_CRYMR</name>
<dbReference type="InterPro" id="IPR036249">
    <property type="entry name" value="Thioredoxin-like_sf"/>
</dbReference>
<evidence type="ECO:0000256" key="3">
    <source>
        <dbReference type="ARBA" id="ARBA00023002"/>
    </source>
</evidence>
<dbReference type="PROSITE" id="PS51355">
    <property type="entry name" value="GLUTATHIONE_PEROXID_3"/>
    <property type="match status" value="1"/>
</dbReference>
<dbReference type="InterPro" id="IPR000889">
    <property type="entry name" value="Glutathione_peroxidase"/>
</dbReference>
<dbReference type="Gene3D" id="3.40.30.10">
    <property type="entry name" value="Glutaredoxin"/>
    <property type="match status" value="1"/>
</dbReference>